<proteinExistence type="predicted"/>
<evidence type="ECO:0008006" key="3">
    <source>
        <dbReference type="Google" id="ProtNLM"/>
    </source>
</evidence>
<evidence type="ECO:0000256" key="1">
    <source>
        <dbReference type="SAM" id="Phobius"/>
    </source>
</evidence>
<reference evidence="2" key="1">
    <citation type="submission" date="2019-08" db="EMBL/GenBank/DDBJ databases">
        <authorList>
            <person name="Kucharzyk K."/>
            <person name="Murdoch R.W."/>
            <person name="Higgins S."/>
            <person name="Loffler F."/>
        </authorList>
    </citation>
    <scope>NUCLEOTIDE SEQUENCE</scope>
</reference>
<gene>
    <name evidence="2" type="ORF">SDC9_160553</name>
</gene>
<dbReference type="EMBL" id="VSSQ01059721">
    <property type="protein sequence ID" value="MPN13232.1"/>
    <property type="molecule type" value="Genomic_DNA"/>
</dbReference>
<accession>A0A645FI79</accession>
<name>A0A645FI79_9ZZZZ</name>
<organism evidence="2">
    <name type="scientific">bioreactor metagenome</name>
    <dbReference type="NCBI Taxonomy" id="1076179"/>
    <lineage>
        <taxon>unclassified sequences</taxon>
        <taxon>metagenomes</taxon>
        <taxon>ecological metagenomes</taxon>
    </lineage>
</organism>
<sequence length="122" mass="13808">MELVEIFLLSFTVLIMPVVMVVFGWVFRTHPPKKINWFYGYRTKRSVSSQEAWDFAHAHIGKAWTYLGTVMLPASAVSVILLLSTEGYDHWVAGMLLLSAEVMIMVGTMPLTEMALKKELGE</sequence>
<evidence type="ECO:0000313" key="2">
    <source>
        <dbReference type="EMBL" id="MPN13232.1"/>
    </source>
</evidence>
<dbReference type="Pfam" id="PF13630">
    <property type="entry name" value="SdpI"/>
    <property type="match status" value="1"/>
</dbReference>
<comment type="caution">
    <text evidence="2">The sequence shown here is derived from an EMBL/GenBank/DDBJ whole genome shotgun (WGS) entry which is preliminary data.</text>
</comment>
<dbReference type="AlphaFoldDB" id="A0A645FI79"/>
<keyword evidence="1" id="KW-0812">Transmembrane</keyword>
<keyword evidence="1" id="KW-1133">Transmembrane helix</keyword>
<protein>
    <recommendedName>
        <fullName evidence="3">SdpI/YhfL protein family</fullName>
    </recommendedName>
</protein>
<feature type="transmembrane region" description="Helical" evidence="1">
    <location>
        <begin position="63"/>
        <end position="84"/>
    </location>
</feature>
<keyword evidence="1" id="KW-0472">Membrane</keyword>
<feature type="transmembrane region" description="Helical" evidence="1">
    <location>
        <begin position="90"/>
        <end position="111"/>
    </location>
</feature>
<dbReference type="InterPro" id="IPR025962">
    <property type="entry name" value="SdpI/YhfL"/>
</dbReference>
<feature type="transmembrane region" description="Helical" evidence="1">
    <location>
        <begin position="6"/>
        <end position="27"/>
    </location>
</feature>